<gene>
    <name evidence="1" type="ORF">GDH07_31400</name>
</gene>
<dbReference type="AlphaFoldDB" id="A0A7X1PU88"/>
<dbReference type="Proteomes" id="UP000486534">
    <property type="component" value="Unassembled WGS sequence"/>
</dbReference>
<evidence type="ECO:0000313" key="2">
    <source>
        <dbReference type="Proteomes" id="UP000486534"/>
    </source>
</evidence>
<dbReference type="EMBL" id="WHUV01000009">
    <property type="protein sequence ID" value="MQA57833.1"/>
    <property type="molecule type" value="Genomic_DNA"/>
</dbReference>
<name>A0A7X1PU88_9PSED</name>
<sequence>MPRTPGTLEKIFYAAHAYLPSYGQGADLIIVRAADGQLWGLACEFDLCTRDIRQAAVSGLQPFDAAEAKFAEAQWSPHHDDIGLLPASWEDLMNAGLADCIAGYQLQSQLGIQPFPGG</sequence>
<reference evidence="1 2" key="1">
    <citation type="submission" date="2019-10" db="EMBL/GenBank/DDBJ databases">
        <title>Pseudomonas dajingensis sp. nov., isolated from the profound head ulcers of farmed Murray cod (Maccullochella peelii peelii).</title>
        <authorList>
            <person name="Liu Y."/>
        </authorList>
    </citation>
    <scope>NUCLEOTIDE SEQUENCE [LARGE SCALE GENOMIC DNA]</scope>
    <source>
        <strain evidence="1 2">MC042</strain>
    </source>
</reference>
<accession>A0A7X1PU88</accession>
<dbReference type="RefSeq" id="WP_152899808.1">
    <property type="nucleotide sequence ID" value="NZ_WHUV01000009.1"/>
</dbReference>
<proteinExistence type="predicted"/>
<protein>
    <submittedName>
        <fullName evidence="1">Uncharacterized protein</fullName>
    </submittedName>
</protein>
<organism evidence="1 2">
    <name type="scientific">Pseudomonas piscis</name>
    <dbReference type="NCBI Taxonomy" id="2614538"/>
    <lineage>
        <taxon>Bacteria</taxon>
        <taxon>Pseudomonadati</taxon>
        <taxon>Pseudomonadota</taxon>
        <taxon>Gammaproteobacteria</taxon>
        <taxon>Pseudomonadales</taxon>
        <taxon>Pseudomonadaceae</taxon>
        <taxon>Pseudomonas</taxon>
    </lineage>
</organism>
<evidence type="ECO:0000313" key="1">
    <source>
        <dbReference type="EMBL" id="MQA57833.1"/>
    </source>
</evidence>
<comment type="caution">
    <text evidence="1">The sequence shown here is derived from an EMBL/GenBank/DDBJ whole genome shotgun (WGS) entry which is preliminary data.</text>
</comment>